<dbReference type="EMBL" id="PJMW01000001">
    <property type="protein sequence ID" value="PKV98481.1"/>
    <property type="molecule type" value="Genomic_DNA"/>
</dbReference>
<dbReference type="RefSeq" id="WP_101463725.1">
    <property type="nucleotide sequence ID" value="NZ_PJMW01000001.1"/>
</dbReference>
<dbReference type="InterPro" id="IPR007055">
    <property type="entry name" value="BON_dom"/>
</dbReference>
<dbReference type="Pfam" id="PF14907">
    <property type="entry name" value="NTP_transf_5"/>
    <property type="match status" value="1"/>
</dbReference>
<dbReference type="Pfam" id="PF04972">
    <property type="entry name" value="BON"/>
    <property type="match status" value="1"/>
</dbReference>
<protein>
    <submittedName>
        <fullName evidence="2">BON domain-containing protein</fullName>
    </submittedName>
</protein>
<dbReference type="Proteomes" id="UP000233766">
    <property type="component" value="Unassembled WGS sequence"/>
</dbReference>
<name>A0A2N3WX64_9NOCA</name>
<dbReference type="OrthoDB" id="3394845at2"/>
<dbReference type="InterPro" id="IPR039498">
    <property type="entry name" value="NTP_transf_5"/>
</dbReference>
<keyword evidence="3" id="KW-1185">Reference proteome</keyword>
<sequence length="271" mass="29848">MSADIDELLHSLTLVVNTLRDSGVRFAVGGGCAVYARGGPASDHDVDIFVRPQDSEAARAALVTVGMRAADPVEDWLTKAYHGDVLVDIIFRTNHHTVDDALLDRAEVMRIGTAVAPVLTGTDLIIDKLMVLDAHRLDFTRLLEAARALREQVDWPRVRRECAESPYARAFLSLLADLGIQAPEVTAHRDEPPQYVVANLRRAFAEDPRTATMGVHVTVRGDVVVLTGEVADEQSRLALETVLRERIGPLRVHNDVRVHRRNAPVGPELLE</sequence>
<dbReference type="PROSITE" id="PS50914">
    <property type="entry name" value="BON"/>
    <property type="match status" value="1"/>
</dbReference>
<evidence type="ECO:0000313" key="3">
    <source>
        <dbReference type="Proteomes" id="UP000233766"/>
    </source>
</evidence>
<comment type="caution">
    <text evidence="2">The sequence shown here is derived from an EMBL/GenBank/DDBJ whole genome shotgun (WGS) entry which is preliminary data.</text>
</comment>
<evidence type="ECO:0000313" key="2">
    <source>
        <dbReference type="EMBL" id="PKV98481.1"/>
    </source>
</evidence>
<reference evidence="2 3" key="1">
    <citation type="submission" date="2017-12" db="EMBL/GenBank/DDBJ databases">
        <title>Sequencing the genomes of 1000 Actinobacteria strains.</title>
        <authorList>
            <person name="Klenk H.-P."/>
        </authorList>
    </citation>
    <scope>NUCLEOTIDE SEQUENCE [LARGE SCALE GENOMIC DNA]</scope>
    <source>
        <strain evidence="2 3">DSM 44489</strain>
    </source>
</reference>
<accession>A0A2N3WX64</accession>
<dbReference type="SUPFAM" id="SSF81301">
    <property type="entry name" value="Nucleotidyltransferase"/>
    <property type="match status" value="1"/>
</dbReference>
<proteinExistence type="predicted"/>
<dbReference type="AlphaFoldDB" id="A0A2N3WX64"/>
<organism evidence="2 3">
    <name type="scientific">Nocardia fluminea</name>
    <dbReference type="NCBI Taxonomy" id="134984"/>
    <lineage>
        <taxon>Bacteria</taxon>
        <taxon>Bacillati</taxon>
        <taxon>Actinomycetota</taxon>
        <taxon>Actinomycetes</taxon>
        <taxon>Mycobacteriales</taxon>
        <taxon>Nocardiaceae</taxon>
        <taxon>Nocardia</taxon>
    </lineage>
</organism>
<evidence type="ECO:0000259" key="1">
    <source>
        <dbReference type="PROSITE" id="PS50914"/>
    </source>
</evidence>
<dbReference type="InterPro" id="IPR043519">
    <property type="entry name" value="NT_sf"/>
</dbReference>
<dbReference type="Gene3D" id="3.30.460.40">
    <property type="match status" value="1"/>
</dbReference>
<gene>
    <name evidence="2" type="ORF">ATK86_0500</name>
</gene>
<dbReference type="Gene3D" id="3.30.1340.30">
    <property type="match status" value="1"/>
</dbReference>
<feature type="domain" description="BON" evidence="1">
    <location>
        <begin position="192"/>
        <end position="260"/>
    </location>
</feature>